<dbReference type="CDD" id="cd02696">
    <property type="entry name" value="MurNAc-LAA"/>
    <property type="match status" value="1"/>
</dbReference>
<evidence type="ECO:0000259" key="5">
    <source>
        <dbReference type="SMART" id="SM00646"/>
    </source>
</evidence>
<sequence length="453" mass="48943">MKPTMTTAALMLMKTIVRIALMLTLWTGVMMCAIAPQAALAQKSAGTAPLTVTGIRFGAHEDKTRLVIDLNAPAQYRAFTLQGPDRLVIDLPHFGWTVGTITRPTSTLVTDIRQGPTQPGISRIVIDMNQAIAIRGTMMLPRSGQNGDRLVIDYSSAAKDAAGQNQIFGTLQINDAVAGNNDLQTPVQTVSASAAQTVQAITPTRKPSAPQNQNNTAAPKGERPLIVLDAGHGGNDPGALGPNGLKEKNITLAMARDLKKALEDTGRYRVMMTRDKDVYLRLGQRVQIARHHNADLFISLHADSLDRKHVSGASIYTLSEKASDSESARLAERENQSDLIAGLDLSVEDEEVASILVNLAMRDTMNQSKFFANTIVDVMQSHSLSLLDNPHRYAGFAVLKAPDVPSVLIEAGFMSNNQEANKLNTPAHRARIAAAIVRGIDAYFEQVRRNGGN</sequence>
<dbReference type="GO" id="GO:0009253">
    <property type="term" value="P:peptidoglycan catabolic process"/>
    <property type="evidence" value="ECO:0007669"/>
    <property type="project" value="InterPro"/>
</dbReference>
<dbReference type="Pfam" id="PF11741">
    <property type="entry name" value="AMIN"/>
    <property type="match status" value="1"/>
</dbReference>
<dbReference type="Proteomes" id="UP000009286">
    <property type="component" value="Chromosome"/>
</dbReference>
<keyword evidence="3" id="KW-0378">Hydrolase</keyword>
<organism evidence="6 7">
    <name type="scientific">Micavibrio aeruginosavorus (strain ARL-13)</name>
    <dbReference type="NCBI Taxonomy" id="856793"/>
    <lineage>
        <taxon>Bacteria</taxon>
        <taxon>Pseudomonadati</taxon>
        <taxon>Bdellovibrionota</taxon>
        <taxon>Bdellovibrionia</taxon>
        <taxon>Bdellovibrionales</taxon>
        <taxon>Pseudobdellovibrionaceae</taxon>
        <taxon>Micavibrio</taxon>
    </lineage>
</organism>
<evidence type="ECO:0000256" key="3">
    <source>
        <dbReference type="ARBA" id="ARBA00022801"/>
    </source>
</evidence>
<dbReference type="KEGG" id="mai:MICA_354"/>
<dbReference type="InterPro" id="IPR002508">
    <property type="entry name" value="MurNAc-LAA_cat"/>
</dbReference>
<dbReference type="eggNOG" id="COG0860">
    <property type="taxonomic scope" value="Bacteria"/>
</dbReference>
<reference evidence="6 7" key="1">
    <citation type="journal article" date="2011" name="BMC Genomics">
        <title>Genomic insights into an obligate epibiotic bacterial predator: Micavibrio aeruginosavorus ARL-13.</title>
        <authorList>
            <person name="Wang Z."/>
            <person name="Kadouri D."/>
            <person name="Wu M."/>
        </authorList>
    </citation>
    <scope>NUCLEOTIDE SEQUENCE [LARGE SCALE GENOMIC DNA]</scope>
    <source>
        <strain evidence="6 7">ARL-13</strain>
    </source>
</reference>
<evidence type="ECO:0000256" key="1">
    <source>
        <dbReference type="ARBA" id="ARBA00001561"/>
    </source>
</evidence>
<keyword evidence="7" id="KW-1185">Reference proteome</keyword>
<evidence type="ECO:0000313" key="6">
    <source>
        <dbReference type="EMBL" id="AEP08699.1"/>
    </source>
</evidence>
<dbReference type="STRING" id="856793.MICA_354"/>
<evidence type="ECO:0000256" key="2">
    <source>
        <dbReference type="ARBA" id="ARBA00011901"/>
    </source>
</evidence>
<dbReference type="Pfam" id="PF01520">
    <property type="entry name" value="Amidase_3"/>
    <property type="match status" value="1"/>
</dbReference>
<dbReference type="FunFam" id="3.40.630.40:FF:000005">
    <property type="entry name" value="N-acetylmuramoyl-L-alanine amidase (AmiA)"/>
    <property type="match status" value="1"/>
</dbReference>
<comment type="catalytic activity">
    <reaction evidence="1">
        <text>Hydrolyzes the link between N-acetylmuramoyl residues and L-amino acid residues in certain cell-wall glycopeptides.</text>
        <dbReference type="EC" id="3.5.1.28"/>
    </reaction>
</comment>
<dbReference type="GO" id="GO:0008745">
    <property type="term" value="F:N-acetylmuramoyl-L-alanine amidase activity"/>
    <property type="evidence" value="ECO:0007669"/>
    <property type="project" value="UniProtKB-EC"/>
</dbReference>
<feature type="domain" description="MurNAc-LAA" evidence="5">
    <location>
        <begin position="286"/>
        <end position="441"/>
    </location>
</feature>
<dbReference type="InterPro" id="IPR021731">
    <property type="entry name" value="AMIN_dom"/>
</dbReference>
<gene>
    <name evidence="6" type="ordered locus">MICA_354</name>
</gene>
<dbReference type="InterPro" id="IPR050695">
    <property type="entry name" value="N-acetylmuramoyl_amidase_3"/>
</dbReference>
<dbReference type="Gene3D" id="2.60.40.3500">
    <property type="match status" value="1"/>
</dbReference>
<evidence type="ECO:0000256" key="4">
    <source>
        <dbReference type="SAM" id="MobiDB-lite"/>
    </source>
</evidence>
<dbReference type="Gene3D" id="3.40.630.40">
    <property type="entry name" value="Zn-dependent exopeptidases"/>
    <property type="match status" value="1"/>
</dbReference>
<protein>
    <recommendedName>
        <fullName evidence="2">N-acetylmuramoyl-L-alanine amidase</fullName>
        <ecNumber evidence="2">3.5.1.28</ecNumber>
    </recommendedName>
</protein>
<dbReference type="GO" id="GO:0030288">
    <property type="term" value="C:outer membrane-bounded periplasmic space"/>
    <property type="evidence" value="ECO:0007669"/>
    <property type="project" value="TreeGrafter"/>
</dbReference>
<dbReference type="SMART" id="SM00646">
    <property type="entry name" value="Ami_3"/>
    <property type="match status" value="1"/>
</dbReference>
<dbReference type="EC" id="3.5.1.28" evidence="2"/>
<feature type="region of interest" description="Disordered" evidence="4">
    <location>
        <begin position="202"/>
        <end position="221"/>
    </location>
</feature>
<dbReference type="SUPFAM" id="SSF53187">
    <property type="entry name" value="Zn-dependent exopeptidases"/>
    <property type="match status" value="1"/>
</dbReference>
<name>G2KR47_MICAA</name>
<dbReference type="PANTHER" id="PTHR30404">
    <property type="entry name" value="N-ACETYLMURAMOYL-L-ALANINE AMIDASE"/>
    <property type="match status" value="1"/>
</dbReference>
<accession>G2KR47</accession>
<dbReference type="PANTHER" id="PTHR30404:SF0">
    <property type="entry name" value="N-ACETYLMURAMOYL-L-ALANINE AMIDASE AMIC"/>
    <property type="match status" value="1"/>
</dbReference>
<proteinExistence type="predicted"/>
<dbReference type="EMBL" id="CP002382">
    <property type="protein sequence ID" value="AEP08699.1"/>
    <property type="molecule type" value="Genomic_DNA"/>
</dbReference>
<dbReference type="HOGENOM" id="CLU_014322_2_3_5"/>
<evidence type="ECO:0000313" key="7">
    <source>
        <dbReference type="Proteomes" id="UP000009286"/>
    </source>
</evidence>
<dbReference type="AlphaFoldDB" id="G2KR47"/>